<sequence length="44" mass="4876">MQAVVQGRAQPANDTIVIDDEDSLETQVGRERDILRRAGRGDHS</sequence>
<dbReference type="Proteomes" id="UP000653308">
    <property type="component" value="Unassembled WGS sequence"/>
</dbReference>
<accession>A0ABQ3A7A0</accession>
<feature type="region of interest" description="Disordered" evidence="1">
    <location>
        <begin position="1"/>
        <end position="24"/>
    </location>
</feature>
<protein>
    <submittedName>
        <fullName evidence="2">Uncharacterized protein</fullName>
    </submittedName>
</protein>
<organism evidence="2 3">
    <name type="scientific">Streptomyces djakartensis</name>
    <dbReference type="NCBI Taxonomy" id="68193"/>
    <lineage>
        <taxon>Bacteria</taxon>
        <taxon>Bacillati</taxon>
        <taxon>Actinomycetota</taxon>
        <taxon>Actinomycetes</taxon>
        <taxon>Kitasatosporales</taxon>
        <taxon>Streptomycetaceae</taxon>
        <taxon>Streptomyces</taxon>
    </lineage>
</organism>
<dbReference type="RefSeq" id="WP_268250790.1">
    <property type="nucleotide sequence ID" value="NZ_BMWE01000014.1"/>
</dbReference>
<gene>
    <name evidence="2" type="ORF">GCM10010384_47740</name>
</gene>
<evidence type="ECO:0000256" key="1">
    <source>
        <dbReference type="SAM" id="MobiDB-lite"/>
    </source>
</evidence>
<name>A0ABQ3A7A0_9ACTN</name>
<dbReference type="EMBL" id="BMWE01000014">
    <property type="protein sequence ID" value="GGY35145.1"/>
    <property type="molecule type" value="Genomic_DNA"/>
</dbReference>
<keyword evidence="3" id="KW-1185">Reference proteome</keyword>
<proteinExistence type="predicted"/>
<comment type="caution">
    <text evidence="2">The sequence shown here is derived from an EMBL/GenBank/DDBJ whole genome shotgun (WGS) entry which is preliminary data.</text>
</comment>
<evidence type="ECO:0000313" key="3">
    <source>
        <dbReference type="Proteomes" id="UP000653308"/>
    </source>
</evidence>
<evidence type="ECO:0000313" key="2">
    <source>
        <dbReference type="EMBL" id="GGY35145.1"/>
    </source>
</evidence>
<reference evidence="3" key="1">
    <citation type="journal article" date="2019" name="Int. J. Syst. Evol. Microbiol.">
        <title>The Global Catalogue of Microorganisms (GCM) 10K type strain sequencing project: providing services to taxonomists for standard genome sequencing and annotation.</title>
        <authorList>
            <consortium name="The Broad Institute Genomics Platform"/>
            <consortium name="The Broad Institute Genome Sequencing Center for Infectious Disease"/>
            <person name="Wu L."/>
            <person name="Ma J."/>
        </authorList>
    </citation>
    <scope>NUCLEOTIDE SEQUENCE [LARGE SCALE GENOMIC DNA]</scope>
    <source>
        <strain evidence="3">JCM 4957</strain>
    </source>
</reference>